<evidence type="ECO:0000256" key="1">
    <source>
        <dbReference type="SAM" id="MobiDB-lite"/>
    </source>
</evidence>
<accession>A0A6L2LGU5</accession>
<organism evidence="2">
    <name type="scientific">Tanacetum cinerariifolium</name>
    <name type="common">Dalmatian daisy</name>
    <name type="synonym">Chrysanthemum cinerariifolium</name>
    <dbReference type="NCBI Taxonomy" id="118510"/>
    <lineage>
        <taxon>Eukaryota</taxon>
        <taxon>Viridiplantae</taxon>
        <taxon>Streptophyta</taxon>
        <taxon>Embryophyta</taxon>
        <taxon>Tracheophyta</taxon>
        <taxon>Spermatophyta</taxon>
        <taxon>Magnoliopsida</taxon>
        <taxon>eudicotyledons</taxon>
        <taxon>Gunneridae</taxon>
        <taxon>Pentapetalae</taxon>
        <taxon>asterids</taxon>
        <taxon>campanulids</taxon>
        <taxon>Asterales</taxon>
        <taxon>Asteraceae</taxon>
        <taxon>Asteroideae</taxon>
        <taxon>Anthemideae</taxon>
        <taxon>Anthemidinae</taxon>
        <taxon>Tanacetum</taxon>
    </lineage>
</organism>
<dbReference type="EMBL" id="BKCJ010004176">
    <property type="protein sequence ID" value="GEU59464.1"/>
    <property type="molecule type" value="Genomic_DNA"/>
</dbReference>
<feature type="compositionally biased region" description="Basic and acidic residues" evidence="1">
    <location>
        <begin position="78"/>
        <end position="94"/>
    </location>
</feature>
<feature type="compositionally biased region" description="Low complexity" evidence="1">
    <location>
        <begin position="12"/>
        <end position="36"/>
    </location>
</feature>
<feature type="region of interest" description="Disordered" evidence="1">
    <location>
        <begin position="75"/>
        <end position="107"/>
    </location>
</feature>
<gene>
    <name evidence="2" type="ORF">Tci_031442</name>
</gene>
<proteinExistence type="predicted"/>
<dbReference type="AlphaFoldDB" id="A0A6L2LGU5"/>
<feature type="region of interest" description="Disordered" evidence="1">
    <location>
        <begin position="1"/>
        <end position="49"/>
    </location>
</feature>
<sequence>MYKHYEYGSHHNVGSSSSQPNVGGSSSQPNIGGSSSPVRHFSLDDDDFTQMYSPQFSESFHEEQSPVEEIEEIQVPKNEVEEVCRPRPMVEDKAKRKMKTGSTSSSSSFDVKVLAKMMANEYVTTSDLYNIQKNQEMSELLKIKKQEAGCGAGNSAYGEPSKRRSVI</sequence>
<evidence type="ECO:0000313" key="2">
    <source>
        <dbReference type="EMBL" id="GEU59464.1"/>
    </source>
</evidence>
<reference evidence="2" key="1">
    <citation type="journal article" date="2019" name="Sci. Rep.">
        <title>Draft genome of Tanacetum cinerariifolium, the natural source of mosquito coil.</title>
        <authorList>
            <person name="Yamashiro T."/>
            <person name="Shiraishi A."/>
            <person name="Satake H."/>
            <person name="Nakayama K."/>
        </authorList>
    </citation>
    <scope>NUCLEOTIDE SEQUENCE</scope>
</reference>
<protein>
    <submittedName>
        <fullName evidence="2">Uncharacterized protein</fullName>
    </submittedName>
</protein>
<name>A0A6L2LGU5_TANCI</name>
<comment type="caution">
    <text evidence="2">The sequence shown here is derived from an EMBL/GenBank/DDBJ whole genome shotgun (WGS) entry which is preliminary data.</text>
</comment>